<sequence length="327" mass="34201">MQIAKQCFLLLILATAALFMPHAKASCQTPNIPALLSLSSISVATSLPVGETIPGTERTVHVAGECLMDIDVGLPIIACYNGFGQEIPGLPGVYDSGVSGVGVALRNEQGQRVTGAAARFCPATMPVGEVASDGSRSFSFDVTLELVKTSETVDSGSLTPSNTQFNIGVYGQEGIGYPNSISYSGDVQVKNVTCSVAPKSLTVQLGDIPLSSFTGPGKVLPQKVVDITMLCNQTVQPQVMVTSGNGYEQNYSGVLKLTQESNVATGVGVRVMMNGQSVRFGTYTTTATPVYENINSSIPFTFAYEQTADEVTPGTANAVATITLGYK</sequence>
<proteinExistence type="inferred from homology"/>
<dbReference type="Proteomes" id="UP000034085">
    <property type="component" value="Chromosome"/>
</dbReference>
<keyword evidence="3 5" id="KW-0732">Signal</keyword>
<gene>
    <name evidence="7" type="ORF">F384_03685</name>
</gene>
<evidence type="ECO:0000259" key="6">
    <source>
        <dbReference type="Pfam" id="PF00419"/>
    </source>
</evidence>
<protein>
    <submittedName>
        <fullName evidence="7">Ferrous iron transporter B</fullName>
    </submittedName>
</protein>
<comment type="similarity">
    <text evidence="2">Belongs to the fimbrial protein family.</text>
</comment>
<dbReference type="RefSeq" id="WP_046477705.1">
    <property type="nucleotide sequence ID" value="NZ_CP011132.1"/>
</dbReference>
<dbReference type="InterPro" id="IPR000259">
    <property type="entry name" value="Adhesion_dom_fimbrial"/>
</dbReference>
<comment type="subcellular location">
    <subcellularLocation>
        <location evidence="1">Fimbrium</location>
    </subcellularLocation>
</comment>
<feature type="domain" description="Fimbrial-type adhesion" evidence="6">
    <location>
        <begin position="182"/>
        <end position="326"/>
    </location>
</feature>
<dbReference type="GO" id="GO:0009289">
    <property type="term" value="C:pilus"/>
    <property type="evidence" value="ECO:0007669"/>
    <property type="project" value="UniProtKB-SubCell"/>
</dbReference>
<dbReference type="HOGENOM" id="CLU_058392_5_0_6"/>
<dbReference type="InterPro" id="IPR050263">
    <property type="entry name" value="Bact_Fimbrial_Adh_Pro"/>
</dbReference>
<dbReference type="PANTHER" id="PTHR33420">
    <property type="entry name" value="FIMBRIAL SUBUNIT ELFA-RELATED"/>
    <property type="match status" value="1"/>
</dbReference>
<dbReference type="KEGG" id="cama:F384_03685"/>
<dbReference type="GO" id="GO:0043709">
    <property type="term" value="P:cell adhesion involved in single-species biofilm formation"/>
    <property type="evidence" value="ECO:0007669"/>
    <property type="project" value="TreeGrafter"/>
</dbReference>
<evidence type="ECO:0000256" key="3">
    <source>
        <dbReference type="ARBA" id="ARBA00022729"/>
    </source>
</evidence>
<dbReference type="Gene3D" id="2.60.40.3310">
    <property type="match status" value="1"/>
</dbReference>
<organism evidence="7 8">
    <name type="scientific">Citrobacter amalonaticus Y19</name>
    <dbReference type="NCBI Taxonomy" id="1261127"/>
    <lineage>
        <taxon>Bacteria</taxon>
        <taxon>Pseudomonadati</taxon>
        <taxon>Pseudomonadota</taxon>
        <taxon>Gammaproteobacteria</taxon>
        <taxon>Enterobacterales</taxon>
        <taxon>Enterobacteriaceae</taxon>
        <taxon>Citrobacter</taxon>
    </lineage>
</organism>
<dbReference type="InterPro" id="IPR008966">
    <property type="entry name" value="Adhesion_dom_sf"/>
</dbReference>
<evidence type="ECO:0000256" key="5">
    <source>
        <dbReference type="SAM" id="SignalP"/>
    </source>
</evidence>
<keyword evidence="4" id="KW-0281">Fimbrium</keyword>
<feature type="signal peptide" evidence="5">
    <location>
        <begin position="1"/>
        <end position="25"/>
    </location>
</feature>
<accession>A0A0F6RE85</accession>
<dbReference type="SUPFAM" id="SSF49401">
    <property type="entry name" value="Bacterial adhesins"/>
    <property type="match status" value="1"/>
</dbReference>
<dbReference type="Gene3D" id="2.60.40.1090">
    <property type="entry name" value="Fimbrial-type adhesion domain"/>
    <property type="match status" value="1"/>
</dbReference>
<dbReference type="EMBL" id="CP011132">
    <property type="protein sequence ID" value="AKE58305.1"/>
    <property type="molecule type" value="Genomic_DNA"/>
</dbReference>
<dbReference type="OrthoDB" id="6580839at2"/>
<dbReference type="PANTHER" id="PTHR33420:SF3">
    <property type="entry name" value="FIMBRIAL SUBUNIT ELFA"/>
    <property type="match status" value="1"/>
</dbReference>
<name>A0A0F6RE85_CITAM</name>
<evidence type="ECO:0000313" key="7">
    <source>
        <dbReference type="EMBL" id="AKE58305.1"/>
    </source>
</evidence>
<dbReference type="AlphaFoldDB" id="A0A0F6RE85"/>
<evidence type="ECO:0000313" key="8">
    <source>
        <dbReference type="Proteomes" id="UP000034085"/>
    </source>
</evidence>
<evidence type="ECO:0000256" key="4">
    <source>
        <dbReference type="ARBA" id="ARBA00023263"/>
    </source>
</evidence>
<dbReference type="InterPro" id="IPR036937">
    <property type="entry name" value="Adhesion_dom_fimbrial_sf"/>
</dbReference>
<evidence type="ECO:0000256" key="1">
    <source>
        <dbReference type="ARBA" id="ARBA00004561"/>
    </source>
</evidence>
<dbReference type="Pfam" id="PF00419">
    <property type="entry name" value="Fimbrial"/>
    <property type="match status" value="1"/>
</dbReference>
<dbReference type="PATRIC" id="fig|1261127.3.peg.753"/>
<reference evidence="7 8" key="1">
    <citation type="journal article" date="2013" name="Appl. Microbiol. Biotechnol.">
        <title>Glycerol assimilation and production of 1,3-propanediol by Citrobacter amalonaticus Y19.</title>
        <authorList>
            <person name="Ainala S.K."/>
            <person name="Ashok S."/>
            <person name="Ko Y."/>
            <person name="Park S."/>
        </authorList>
    </citation>
    <scope>NUCLEOTIDE SEQUENCE [LARGE SCALE GENOMIC DNA]</scope>
    <source>
        <strain evidence="7 8">Y19</strain>
    </source>
</reference>
<feature type="chain" id="PRO_5002509199" evidence="5">
    <location>
        <begin position="26"/>
        <end position="327"/>
    </location>
</feature>
<evidence type="ECO:0000256" key="2">
    <source>
        <dbReference type="ARBA" id="ARBA00006671"/>
    </source>
</evidence>